<dbReference type="SUPFAM" id="SSF51735">
    <property type="entry name" value="NAD(P)-binding Rossmann-fold domains"/>
    <property type="match status" value="1"/>
</dbReference>
<accession>A0A4Z0QW03</accession>
<dbReference type="InterPro" id="IPR036291">
    <property type="entry name" value="NAD(P)-bd_dom_sf"/>
</dbReference>
<dbReference type="PANTHER" id="PTHR33303:SF2">
    <property type="entry name" value="COA-BINDING DOMAIN-CONTAINING PROTEIN"/>
    <property type="match status" value="1"/>
</dbReference>
<evidence type="ECO:0000259" key="1">
    <source>
        <dbReference type="SMART" id="SM00881"/>
    </source>
</evidence>
<sequence length="137" mass="14984">MLDEIDKALVQKHWAVVGVSNNTAKYGYKVYNQLKKAGYTVYAINPGLESVDGDPCYPSLAALPTVPDAVSVVVPPKITEQVIADCIDLGINRVWMQPGSESKEAIRNGRENGIAVIHDQCVLTHTRHKLRLGLTES</sequence>
<feature type="domain" description="CoA-binding" evidence="1">
    <location>
        <begin position="8"/>
        <end position="100"/>
    </location>
</feature>
<dbReference type="RefSeq" id="WP_135553256.1">
    <property type="nucleotide sequence ID" value="NZ_SPQQ01000036.1"/>
</dbReference>
<proteinExistence type="predicted"/>
<gene>
    <name evidence="2" type="ORF">E4K67_29390</name>
</gene>
<dbReference type="AlphaFoldDB" id="A0A4Z0QW03"/>
<dbReference type="EMBL" id="SPQQ01000036">
    <property type="protein sequence ID" value="TGE34688.1"/>
    <property type="molecule type" value="Genomic_DNA"/>
</dbReference>
<dbReference type="Proteomes" id="UP000298460">
    <property type="component" value="Unassembled WGS sequence"/>
</dbReference>
<reference evidence="2 3" key="1">
    <citation type="submission" date="2019-03" db="EMBL/GenBank/DDBJ databases">
        <title>Draft Genome Sequence of Desulfosporosinus fructosivorans Strain 63.6F, Isolated from Marine Sediment in the Baltic Sea.</title>
        <authorList>
            <person name="Hausmann B."/>
            <person name="Vandieken V."/>
            <person name="Pjevac P."/>
            <person name="Schreck K."/>
            <person name="Herbold C.W."/>
            <person name="Loy A."/>
        </authorList>
    </citation>
    <scope>NUCLEOTIDE SEQUENCE [LARGE SCALE GENOMIC DNA]</scope>
    <source>
        <strain evidence="2 3">63.6F</strain>
    </source>
</reference>
<comment type="caution">
    <text evidence="2">The sequence shown here is derived from an EMBL/GenBank/DDBJ whole genome shotgun (WGS) entry which is preliminary data.</text>
</comment>
<keyword evidence="3" id="KW-1185">Reference proteome</keyword>
<dbReference type="Gene3D" id="3.40.50.720">
    <property type="entry name" value="NAD(P)-binding Rossmann-like Domain"/>
    <property type="match status" value="1"/>
</dbReference>
<dbReference type="OrthoDB" id="9804695at2"/>
<evidence type="ECO:0000313" key="3">
    <source>
        <dbReference type="Proteomes" id="UP000298460"/>
    </source>
</evidence>
<dbReference type="InterPro" id="IPR003781">
    <property type="entry name" value="CoA-bd"/>
</dbReference>
<protein>
    <submittedName>
        <fullName evidence="2">CoA-binding protein</fullName>
    </submittedName>
</protein>
<evidence type="ECO:0000313" key="2">
    <source>
        <dbReference type="EMBL" id="TGE34688.1"/>
    </source>
</evidence>
<name>A0A4Z0QW03_9FIRM</name>
<organism evidence="2 3">
    <name type="scientific">Desulfosporosinus fructosivorans</name>
    <dbReference type="NCBI Taxonomy" id="2018669"/>
    <lineage>
        <taxon>Bacteria</taxon>
        <taxon>Bacillati</taxon>
        <taxon>Bacillota</taxon>
        <taxon>Clostridia</taxon>
        <taxon>Eubacteriales</taxon>
        <taxon>Desulfitobacteriaceae</taxon>
        <taxon>Desulfosporosinus</taxon>
    </lineage>
</organism>
<dbReference type="SMART" id="SM00881">
    <property type="entry name" value="CoA_binding"/>
    <property type="match status" value="1"/>
</dbReference>
<dbReference type="Pfam" id="PF13380">
    <property type="entry name" value="CoA_binding_2"/>
    <property type="match status" value="1"/>
</dbReference>
<dbReference type="PANTHER" id="PTHR33303">
    <property type="entry name" value="CYTOPLASMIC PROTEIN-RELATED"/>
    <property type="match status" value="1"/>
</dbReference>